<feature type="compositionally biased region" description="Acidic residues" evidence="11">
    <location>
        <begin position="69"/>
        <end position="78"/>
    </location>
</feature>
<evidence type="ECO:0000256" key="9">
    <source>
        <dbReference type="ARBA" id="ARBA00023136"/>
    </source>
</evidence>
<feature type="compositionally biased region" description="Polar residues" evidence="11">
    <location>
        <begin position="431"/>
        <end position="442"/>
    </location>
</feature>
<feature type="compositionally biased region" description="Acidic residues" evidence="11">
    <location>
        <begin position="414"/>
        <end position="429"/>
    </location>
</feature>
<keyword evidence="9" id="KW-0472">Membrane</keyword>
<evidence type="ECO:0000256" key="7">
    <source>
        <dbReference type="ARBA" id="ARBA00022737"/>
    </source>
</evidence>
<accession>A0ABQ6NBC2</accession>
<evidence type="ECO:0000256" key="10">
    <source>
        <dbReference type="ARBA" id="ARBA00037847"/>
    </source>
</evidence>
<evidence type="ECO:0000256" key="3">
    <source>
        <dbReference type="ARBA" id="ARBA00022475"/>
    </source>
</evidence>
<name>A0ABQ6NBC2_9STRA</name>
<feature type="compositionally biased region" description="Polar residues" evidence="11">
    <location>
        <begin position="105"/>
        <end position="120"/>
    </location>
</feature>
<feature type="region of interest" description="Disordered" evidence="11">
    <location>
        <begin position="406"/>
        <end position="442"/>
    </location>
</feature>
<keyword evidence="13" id="KW-1185">Reference proteome</keyword>
<evidence type="ECO:0000313" key="13">
    <source>
        <dbReference type="Proteomes" id="UP001165060"/>
    </source>
</evidence>
<organism evidence="12 13">
    <name type="scientific">Tetraparma gracilis</name>
    <dbReference type="NCBI Taxonomy" id="2962635"/>
    <lineage>
        <taxon>Eukaryota</taxon>
        <taxon>Sar</taxon>
        <taxon>Stramenopiles</taxon>
        <taxon>Ochrophyta</taxon>
        <taxon>Bolidophyceae</taxon>
        <taxon>Parmales</taxon>
        <taxon>Triparmaceae</taxon>
        <taxon>Tetraparma</taxon>
    </lineage>
</organism>
<gene>
    <name evidence="12" type="ORF">TeGR_g879</name>
</gene>
<evidence type="ECO:0000256" key="8">
    <source>
        <dbReference type="ARBA" id="ARBA00022989"/>
    </source>
</evidence>
<feature type="region of interest" description="Disordered" evidence="11">
    <location>
        <begin position="105"/>
        <end position="194"/>
    </location>
</feature>
<comment type="subcellular location">
    <subcellularLocation>
        <location evidence="1">Cell membrane</location>
    </subcellularLocation>
    <subcellularLocation>
        <location evidence="10">Endomembrane system</location>
        <topology evidence="10">Single-pass membrane protein</topology>
    </subcellularLocation>
</comment>
<proteinExistence type="inferred from homology"/>
<dbReference type="EMBL" id="BRYB01006306">
    <property type="protein sequence ID" value="GMI54791.1"/>
    <property type="molecule type" value="Genomic_DNA"/>
</dbReference>
<evidence type="ECO:0000256" key="1">
    <source>
        <dbReference type="ARBA" id="ARBA00004236"/>
    </source>
</evidence>
<keyword evidence="4" id="KW-0433">Leucine-rich repeat</keyword>
<feature type="compositionally biased region" description="Basic and acidic residues" evidence="11">
    <location>
        <begin position="50"/>
        <end position="68"/>
    </location>
</feature>
<dbReference type="Proteomes" id="UP001165060">
    <property type="component" value="Unassembled WGS sequence"/>
</dbReference>
<dbReference type="Pfam" id="PF00560">
    <property type="entry name" value="LRR_1"/>
    <property type="match status" value="2"/>
</dbReference>
<keyword evidence="5" id="KW-0812">Transmembrane</keyword>
<dbReference type="Gene3D" id="3.80.10.10">
    <property type="entry name" value="Ribonuclease Inhibitor"/>
    <property type="match status" value="1"/>
</dbReference>
<evidence type="ECO:0000256" key="4">
    <source>
        <dbReference type="ARBA" id="ARBA00022614"/>
    </source>
</evidence>
<evidence type="ECO:0000256" key="11">
    <source>
        <dbReference type="SAM" id="MobiDB-lite"/>
    </source>
</evidence>
<keyword evidence="6" id="KW-0732">Signal</keyword>
<keyword evidence="7" id="KW-0677">Repeat</keyword>
<sequence length="442" mass="48243">MAARRAAAKKAEEDALREKQAEATRVSTERFEGGSLRQFFKHMEGGRWLKSEWFDPEYEPPKEEKKEEEGEGEEEEDLGGGVDSPVRAMNSVSTLGVDGIADSSMVTSEVKSEEVTSLESGSMVEGDSMVEDDGEDAGTNDAEVKPQLSVETTESKAASAARKASMMGNAPKSPTQGPTMTPEETPPPGTWPGITSVRRRVVKIDLHENGLGGQLPGAPGTGIFPVQHTVPPSGDSVLLLGNLKVCVLFGNDIFGPLPASWGKFDKMQHLDLSHNHLEGDVPHEIFDIKTLKRLHLEDNAMLTGTIPDTLCELEGLEAFTVHNNRLDGELPQDLGKLQKLTEFSVHHNRLSGPIPESLKEIKGLTRLFLSDNNFAEPGKDLMDEIREAGTFPLSPRTGADLNCTFLPQKPEGVYSEDEPDSEEEEDESMTIDGSQTYETEET</sequence>
<evidence type="ECO:0000256" key="2">
    <source>
        <dbReference type="ARBA" id="ARBA00009592"/>
    </source>
</evidence>
<dbReference type="InterPro" id="IPR032675">
    <property type="entry name" value="LRR_dom_sf"/>
</dbReference>
<feature type="compositionally biased region" description="Basic and acidic residues" evidence="11">
    <location>
        <begin position="9"/>
        <end position="32"/>
    </location>
</feature>
<evidence type="ECO:0000256" key="6">
    <source>
        <dbReference type="ARBA" id="ARBA00022729"/>
    </source>
</evidence>
<reference evidence="12 13" key="1">
    <citation type="journal article" date="2023" name="Commun. Biol.">
        <title>Genome analysis of Parmales, the sister group of diatoms, reveals the evolutionary specialization of diatoms from phago-mixotrophs to photoautotrophs.</title>
        <authorList>
            <person name="Ban H."/>
            <person name="Sato S."/>
            <person name="Yoshikawa S."/>
            <person name="Yamada K."/>
            <person name="Nakamura Y."/>
            <person name="Ichinomiya M."/>
            <person name="Sato N."/>
            <person name="Blanc-Mathieu R."/>
            <person name="Endo H."/>
            <person name="Kuwata A."/>
            <person name="Ogata H."/>
        </authorList>
    </citation>
    <scope>NUCLEOTIDE SEQUENCE [LARGE SCALE GENOMIC DNA]</scope>
</reference>
<dbReference type="PANTHER" id="PTHR48062:SF52">
    <property type="entry name" value="RECEPTOR-LIKE PROTEIN 8-RELATED"/>
    <property type="match status" value="1"/>
</dbReference>
<feature type="compositionally biased region" description="Low complexity" evidence="11">
    <location>
        <begin position="155"/>
        <end position="165"/>
    </location>
</feature>
<protein>
    <submittedName>
        <fullName evidence="12">Uncharacterized protein</fullName>
    </submittedName>
</protein>
<feature type="compositionally biased region" description="Acidic residues" evidence="11">
    <location>
        <begin position="128"/>
        <end position="138"/>
    </location>
</feature>
<feature type="compositionally biased region" description="Low complexity" evidence="11">
    <location>
        <begin position="174"/>
        <end position="183"/>
    </location>
</feature>
<evidence type="ECO:0000313" key="12">
    <source>
        <dbReference type="EMBL" id="GMI54791.1"/>
    </source>
</evidence>
<feature type="region of interest" description="Disordered" evidence="11">
    <location>
        <begin position="50"/>
        <end position="88"/>
    </location>
</feature>
<feature type="region of interest" description="Disordered" evidence="11">
    <location>
        <begin position="1"/>
        <end position="33"/>
    </location>
</feature>
<dbReference type="InterPro" id="IPR051502">
    <property type="entry name" value="RLP_Defense_Trigger"/>
</dbReference>
<evidence type="ECO:0000256" key="5">
    <source>
        <dbReference type="ARBA" id="ARBA00022692"/>
    </source>
</evidence>
<keyword evidence="3" id="KW-1003">Cell membrane</keyword>
<dbReference type="InterPro" id="IPR001611">
    <property type="entry name" value="Leu-rich_rpt"/>
</dbReference>
<dbReference type="SUPFAM" id="SSF52058">
    <property type="entry name" value="L domain-like"/>
    <property type="match status" value="1"/>
</dbReference>
<keyword evidence="8" id="KW-1133">Transmembrane helix</keyword>
<comment type="caution">
    <text evidence="12">The sequence shown here is derived from an EMBL/GenBank/DDBJ whole genome shotgun (WGS) entry which is preliminary data.</text>
</comment>
<comment type="similarity">
    <text evidence="2">Belongs to the RLP family.</text>
</comment>
<dbReference type="PANTHER" id="PTHR48062">
    <property type="entry name" value="RECEPTOR-LIKE PROTEIN 14"/>
    <property type="match status" value="1"/>
</dbReference>